<reference evidence="2" key="1">
    <citation type="submission" date="2020-09" db="EMBL/GenBank/DDBJ databases">
        <title>Genome-Enabled Discovery of Anthraquinone Biosynthesis in Senna tora.</title>
        <authorList>
            <person name="Kang S.-H."/>
            <person name="Pandey R.P."/>
            <person name="Lee C.-M."/>
            <person name="Sim J.-S."/>
            <person name="Jeong J.-T."/>
            <person name="Choi B.-S."/>
            <person name="Jung M."/>
            <person name="Ginzburg D."/>
            <person name="Zhao K."/>
            <person name="Won S.Y."/>
            <person name="Oh T.-J."/>
            <person name="Yu Y."/>
            <person name="Kim N.-H."/>
            <person name="Lee O.R."/>
            <person name="Lee T.-H."/>
            <person name="Bashyal P."/>
            <person name="Kim T.-S."/>
            <person name="Lee W.-H."/>
            <person name="Kawkins C."/>
            <person name="Kim C.-K."/>
            <person name="Kim J.S."/>
            <person name="Ahn B.O."/>
            <person name="Rhee S.Y."/>
            <person name="Sohng J.K."/>
        </authorList>
    </citation>
    <scope>NUCLEOTIDE SEQUENCE</scope>
    <source>
        <tissue evidence="2">Leaf</tissue>
    </source>
</reference>
<feature type="region of interest" description="Disordered" evidence="1">
    <location>
        <begin position="47"/>
        <end position="80"/>
    </location>
</feature>
<comment type="caution">
    <text evidence="2">The sequence shown here is derived from an EMBL/GenBank/DDBJ whole genome shotgun (WGS) entry which is preliminary data.</text>
</comment>
<dbReference type="Proteomes" id="UP000634136">
    <property type="component" value="Unassembled WGS sequence"/>
</dbReference>
<dbReference type="EMBL" id="JAAIUW010000005">
    <property type="protein sequence ID" value="KAF7829544.1"/>
    <property type="molecule type" value="Genomic_DNA"/>
</dbReference>
<evidence type="ECO:0000313" key="2">
    <source>
        <dbReference type="EMBL" id="KAF7829544.1"/>
    </source>
</evidence>
<gene>
    <name evidence="2" type="ORF">G2W53_011877</name>
</gene>
<protein>
    <submittedName>
        <fullName evidence="2">Uncharacterized protein</fullName>
    </submittedName>
</protein>
<feature type="compositionally biased region" description="Polar residues" evidence="1">
    <location>
        <begin position="67"/>
        <end position="78"/>
    </location>
</feature>
<keyword evidence="3" id="KW-1185">Reference proteome</keyword>
<proteinExistence type="predicted"/>
<sequence>MGEGFRLPSRGVYLEQYVLDYSSWSSLRDTKTDLQIESKYLFLSPINEDGISGLGTNSDEVDEQADENNPNDSSTNPSRRLLLGGLESALSVNAVSLSAVSVPSEEL</sequence>
<organism evidence="2 3">
    <name type="scientific">Senna tora</name>
    <dbReference type="NCBI Taxonomy" id="362788"/>
    <lineage>
        <taxon>Eukaryota</taxon>
        <taxon>Viridiplantae</taxon>
        <taxon>Streptophyta</taxon>
        <taxon>Embryophyta</taxon>
        <taxon>Tracheophyta</taxon>
        <taxon>Spermatophyta</taxon>
        <taxon>Magnoliopsida</taxon>
        <taxon>eudicotyledons</taxon>
        <taxon>Gunneridae</taxon>
        <taxon>Pentapetalae</taxon>
        <taxon>rosids</taxon>
        <taxon>fabids</taxon>
        <taxon>Fabales</taxon>
        <taxon>Fabaceae</taxon>
        <taxon>Caesalpinioideae</taxon>
        <taxon>Cassia clade</taxon>
        <taxon>Senna</taxon>
    </lineage>
</organism>
<name>A0A834U3E8_9FABA</name>
<evidence type="ECO:0000256" key="1">
    <source>
        <dbReference type="SAM" id="MobiDB-lite"/>
    </source>
</evidence>
<evidence type="ECO:0000313" key="3">
    <source>
        <dbReference type="Proteomes" id="UP000634136"/>
    </source>
</evidence>
<accession>A0A834U3E8</accession>
<dbReference type="AlphaFoldDB" id="A0A834U3E8"/>